<evidence type="ECO:0000256" key="4">
    <source>
        <dbReference type="SAM" id="Coils"/>
    </source>
</evidence>
<dbReference type="NCBIfam" id="TIGR02550">
    <property type="entry name" value="flagell_flgL"/>
    <property type="match status" value="1"/>
</dbReference>
<dbReference type="Pfam" id="PF00669">
    <property type="entry name" value="Flagellin_N"/>
    <property type="match status" value="1"/>
</dbReference>
<evidence type="ECO:0000256" key="1">
    <source>
        <dbReference type="ARBA" id="ARBA00004365"/>
    </source>
</evidence>
<keyword evidence="3" id="KW-0975">Bacterial flagellum</keyword>
<dbReference type="GO" id="GO:0009424">
    <property type="term" value="C:bacterial-type flagellum hook"/>
    <property type="evidence" value="ECO:0007669"/>
    <property type="project" value="InterPro"/>
</dbReference>
<dbReference type="PANTHER" id="PTHR42792">
    <property type="entry name" value="FLAGELLIN"/>
    <property type="match status" value="1"/>
</dbReference>
<dbReference type="Pfam" id="PF00700">
    <property type="entry name" value="Flagellin_C"/>
    <property type="match status" value="1"/>
</dbReference>
<evidence type="ECO:0000313" key="8">
    <source>
        <dbReference type="Proteomes" id="UP000247978"/>
    </source>
</evidence>
<dbReference type="PANTHER" id="PTHR42792:SF1">
    <property type="entry name" value="FLAGELLAR HOOK-ASSOCIATED PROTEIN 3"/>
    <property type="match status" value="1"/>
</dbReference>
<protein>
    <submittedName>
        <fullName evidence="7">Flagellar hook-associated protein 3 FlgL</fullName>
    </submittedName>
</protein>
<dbReference type="OrthoDB" id="9758307at2"/>
<accession>A0A2V3W5F0</accession>
<evidence type="ECO:0000256" key="2">
    <source>
        <dbReference type="ARBA" id="ARBA00005709"/>
    </source>
</evidence>
<comment type="caution">
    <text evidence="7">The sequence shown here is derived from an EMBL/GenBank/DDBJ whole genome shotgun (WGS) entry which is preliminary data.</text>
</comment>
<dbReference type="InterPro" id="IPR013384">
    <property type="entry name" value="Flagell_FlgL"/>
</dbReference>
<keyword evidence="7" id="KW-0282">Flagellum</keyword>
<feature type="domain" description="Flagellin C-terminal" evidence="6">
    <location>
        <begin position="223"/>
        <end position="297"/>
    </location>
</feature>
<evidence type="ECO:0000259" key="5">
    <source>
        <dbReference type="Pfam" id="PF00669"/>
    </source>
</evidence>
<gene>
    <name evidence="7" type="ORF">DFR56_102315</name>
</gene>
<dbReference type="RefSeq" id="WP_110394248.1">
    <property type="nucleotide sequence ID" value="NZ_JADIJL010000001.1"/>
</dbReference>
<dbReference type="GO" id="GO:0005198">
    <property type="term" value="F:structural molecule activity"/>
    <property type="evidence" value="ECO:0007669"/>
    <property type="project" value="InterPro"/>
</dbReference>
<keyword evidence="7" id="KW-0969">Cilium</keyword>
<reference evidence="7 8" key="1">
    <citation type="submission" date="2018-05" db="EMBL/GenBank/DDBJ databases">
        <title>Genomic Encyclopedia of Type Strains, Phase IV (KMG-IV): sequencing the most valuable type-strain genomes for metagenomic binning, comparative biology and taxonomic classification.</title>
        <authorList>
            <person name="Goeker M."/>
        </authorList>
    </citation>
    <scope>NUCLEOTIDE SEQUENCE [LARGE SCALE GENOMIC DNA]</scope>
    <source>
        <strain evidence="7 8">DSM 28556</strain>
    </source>
</reference>
<dbReference type="InterPro" id="IPR001029">
    <property type="entry name" value="Flagellin_N"/>
</dbReference>
<dbReference type="EMBL" id="QJJQ01000002">
    <property type="protein sequence ID" value="PXW89537.1"/>
    <property type="molecule type" value="Genomic_DNA"/>
</dbReference>
<evidence type="ECO:0000256" key="3">
    <source>
        <dbReference type="ARBA" id="ARBA00023143"/>
    </source>
</evidence>
<dbReference type="GO" id="GO:0071973">
    <property type="term" value="P:bacterial-type flagellum-dependent cell motility"/>
    <property type="evidence" value="ECO:0007669"/>
    <property type="project" value="InterPro"/>
</dbReference>
<dbReference type="Proteomes" id="UP000247978">
    <property type="component" value="Unassembled WGS sequence"/>
</dbReference>
<dbReference type="SUPFAM" id="SSF64518">
    <property type="entry name" value="Phase 1 flagellin"/>
    <property type="match status" value="1"/>
</dbReference>
<feature type="domain" description="Flagellin N-terminal" evidence="5">
    <location>
        <begin position="5"/>
        <end position="140"/>
    </location>
</feature>
<dbReference type="AlphaFoldDB" id="A0A2V3W5F0"/>
<dbReference type="InterPro" id="IPR001492">
    <property type="entry name" value="Flagellin"/>
</dbReference>
<keyword evidence="8" id="KW-1185">Reference proteome</keyword>
<comment type="subcellular location">
    <subcellularLocation>
        <location evidence="1">Bacterial flagellum</location>
    </subcellularLocation>
</comment>
<organism evidence="7 8">
    <name type="scientific">Pseudogracilibacillus auburnensis</name>
    <dbReference type="NCBI Taxonomy" id="1494959"/>
    <lineage>
        <taxon>Bacteria</taxon>
        <taxon>Bacillati</taxon>
        <taxon>Bacillota</taxon>
        <taxon>Bacilli</taxon>
        <taxon>Bacillales</taxon>
        <taxon>Bacillaceae</taxon>
        <taxon>Pseudogracilibacillus</taxon>
    </lineage>
</organism>
<proteinExistence type="inferred from homology"/>
<keyword evidence="4" id="KW-0175">Coiled coil</keyword>
<dbReference type="InterPro" id="IPR046358">
    <property type="entry name" value="Flagellin_C"/>
</dbReference>
<name>A0A2V3W5F0_9BACI</name>
<dbReference type="Gene3D" id="1.20.1330.10">
    <property type="entry name" value="f41 fragment of flagellin, N-terminal domain"/>
    <property type="match status" value="1"/>
</dbReference>
<comment type="similarity">
    <text evidence="2">Belongs to the bacterial flagellin family.</text>
</comment>
<evidence type="ECO:0000313" key="7">
    <source>
        <dbReference type="EMBL" id="PXW89537.1"/>
    </source>
</evidence>
<evidence type="ECO:0000259" key="6">
    <source>
        <dbReference type="Pfam" id="PF00700"/>
    </source>
</evidence>
<feature type="coiled-coil region" evidence="4">
    <location>
        <begin position="192"/>
        <end position="219"/>
    </location>
</feature>
<keyword evidence="7" id="KW-0966">Cell projection</keyword>
<sequence length="298" mass="33775">MRVTQSMLQNNMLRNLFNSQAQMDKYLTQLNTGKKIRRPSEDPVIAMKGMGYRTQVTEVEQYRRNATEVWNWMDHSDDVLDKATKAVQRMEYLAVQAANGSYDKDERISVMQEVKQLQEQLVELANTNVNGKYIFNGTNTDTKPVNPEAGANGYEVTFGPNNPIHPVKIEVSKGIQLEVNVSPENIFNQDLFDNIQNFIQALENNNQEELDNSMDTLNKSSLNIINGRAELGARMNRLELIEDRLAQQEIIAKDTMAKNEGVDFEEAVTNLLTQEVIHRAALAAGAKIIQPSLIDFLR</sequence>